<evidence type="ECO:0000259" key="12">
    <source>
        <dbReference type="Pfam" id="PF01433"/>
    </source>
</evidence>
<comment type="cofactor">
    <cofactor evidence="2">
        <name>Zn(2+)</name>
        <dbReference type="ChEBI" id="CHEBI:29105"/>
    </cofactor>
</comment>
<keyword evidence="15" id="KW-1185">Reference proteome</keyword>
<dbReference type="InterPro" id="IPR014782">
    <property type="entry name" value="Peptidase_M1_dom"/>
</dbReference>
<comment type="caution">
    <text evidence="14">The sequence shown here is derived from an EMBL/GenBank/DDBJ whole genome shotgun (WGS) entry which is preliminary data.</text>
</comment>
<evidence type="ECO:0000313" key="14">
    <source>
        <dbReference type="EMBL" id="GAL86933.1"/>
    </source>
</evidence>
<reference evidence="14 15" key="1">
    <citation type="submission" date="2014-09" db="EMBL/GenBank/DDBJ databases">
        <title>Sporocytophaga myxococcoides PG-01 genome sequencing.</title>
        <authorList>
            <person name="Liu L."/>
            <person name="Gao P.J."/>
            <person name="Chen G.J."/>
            <person name="Wang L.S."/>
        </authorList>
    </citation>
    <scope>NUCLEOTIDE SEQUENCE [LARGE SCALE GENOMIC DNA]</scope>
    <source>
        <strain evidence="14 15">PG-01</strain>
    </source>
</reference>
<dbReference type="RefSeq" id="WP_045467530.1">
    <property type="nucleotide sequence ID" value="NZ_BBLT01000010.1"/>
</dbReference>
<protein>
    <recommendedName>
        <fullName evidence="5">Aminopeptidase N</fullName>
        <ecNumber evidence="4">3.4.11.2</ecNumber>
    </recommendedName>
</protein>
<dbReference type="SUPFAM" id="SSF55486">
    <property type="entry name" value="Metalloproteases ('zincins'), catalytic domain"/>
    <property type="match status" value="1"/>
</dbReference>
<evidence type="ECO:0000256" key="9">
    <source>
        <dbReference type="ARBA" id="ARBA00022801"/>
    </source>
</evidence>
<dbReference type="EC" id="3.4.11.2" evidence="4"/>
<dbReference type="GO" id="GO:0016285">
    <property type="term" value="F:alanyl aminopeptidase activity"/>
    <property type="evidence" value="ECO:0007669"/>
    <property type="project" value="UniProtKB-EC"/>
</dbReference>
<dbReference type="Proteomes" id="UP000030185">
    <property type="component" value="Unassembled WGS sequence"/>
</dbReference>
<gene>
    <name evidence="14" type="ORF">MYP_4163</name>
</gene>
<name>A0A098LLD1_9BACT</name>
<keyword evidence="10" id="KW-0862">Zinc</keyword>
<evidence type="ECO:0000256" key="11">
    <source>
        <dbReference type="ARBA" id="ARBA00023049"/>
    </source>
</evidence>
<dbReference type="GO" id="GO:0008270">
    <property type="term" value="F:zinc ion binding"/>
    <property type="evidence" value="ECO:0007669"/>
    <property type="project" value="InterPro"/>
</dbReference>
<keyword evidence="7" id="KW-0645">Protease</keyword>
<dbReference type="SUPFAM" id="SSF48371">
    <property type="entry name" value="ARM repeat"/>
    <property type="match status" value="1"/>
</dbReference>
<comment type="catalytic activity">
    <reaction evidence="1">
        <text>Release of an N-terminal amino acid, Xaa-|-Yaa- from a peptide, amide or arylamide. Xaa is preferably Ala, but may be most amino acids including Pro (slow action). When a terminal hydrophobic residue is followed by a prolyl residue, the two may be released as an intact Xaa-Pro dipeptide.</text>
        <dbReference type="EC" id="3.4.11.2"/>
    </reaction>
</comment>
<sequence>MSFSVSTGRFFLIPLLLLLFSCKSLKKNDKTVLVAEKEKKSVPTFKTSNGPYQPSRTRPVDLLHTKLEVSFDWKNQYLNGVAYLTFKPLFYPQKGLVLDAKGMDIHSVDLVTPNAIPLKYLYNKEKLDITLDKVYQSKDTFLIRIKYTAKPNEIKKGGSEAITDDRGLYFINADGKDPQKPVQIWTQGETEANSCWFPTIDSPNEKTTQEMFITVDSAFTVLSNGELVYQKANKDGTNTFYWKQDLPHAPYLFMMAIGKYSIIEDQMTDTRFDWDDFKINYYVEPQYGKYAKSIFGNTPEMIAFFSSLLKYKFPWDKYSQVVVRDFVSGAMENTSASVFMEALQSDDRELLDESWDPIIAHELFHHWFGDLVTAESWANLPLNESFANYSEYLWLNYKYGKDEADQHAETEEKQYFDEANHKQEPLIRFHYHDREDMFDRHSYNKGGRVLHTLRTVVGDSAFFEALNLYLKRNQFKPAEIHDLRLAFEEVTGIDLNWFFNQWFLAPGHPSLKIESQYSSGMLSLTVEQQQDTLRTPIYRIPFKLDVWVNGMKNTYHLELTKSKQSFSLPCAAQPNLVHFDPENEVLSKKSHEKTDEELIFQFKNSHGYFGRKDALVAYFDLSKAENQEMAQAKFKTKDFESLLKGALNDRFWGIRDYALDQFSRYVIPNIENYIPDLERIASSDSKPAVRAQAIYLLSSYDNKRFVDLYYKGLDEKAYSVVGASLSSLLKAKDANIEKKIPEFESIDNINIIIPLANYFINSKDTTKYIWFKKNMQTSEDRRTYALLSYFSQYLAILPEAEKNEGKQLLKKISETNKHEVIRNAANYYLQMLK</sequence>
<evidence type="ECO:0000313" key="15">
    <source>
        <dbReference type="Proteomes" id="UP000030185"/>
    </source>
</evidence>
<dbReference type="PRINTS" id="PR00756">
    <property type="entry name" value="ALADIPTASE"/>
</dbReference>
<dbReference type="InterPro" id="IPR045357">
    <property type="entry name" value="Aminopeptidase_N-like_N"/>
</dbReference>
<keyword evidence="11" id="KW-0482">Metalloprotease</keyword>
<feature type="domain" description="Peptidase M1 membrane alanine aminopeptidase" evidence="12">
    <location>
        <begin position="297"/>
        <end position="502"/>
    </location>
</feature>
<evidence type="ECO:0000256" key="6">
    <source>
        <dbReference type="ARBA" id="ARBA00022438"/>
    </source>
</evidence>
<dbReference type="PANTHER" id="PTHR11533">
    <property type="entry name" value="PROTEASE M1 ZINC METALLOPROTEASE"/>
    <property type="match status" value="1"/>
</dbReference>
<evidence type="ECO:0000256" key="1">
    <source>
        <dbReference type="ARBA" id="ARBA00000098"/>
    </source>
</evidence>
<dbReference type="CDD" id="cd09603">
    <property type="entry name" value="M1_APN_like"/>
    <property type="match status" value="1"/>
</dbReference>
<evidence type="ECO:0000256" key="7">
    <source>
        <dbReference type="ARBA" id="ARBA00022670"/>
    </source>
</evidence>
<evidence type="ECO:0000256" key="10">
    <source>
        <dbReference type="ARBA" id="ARBA00022833"/>
    </source>
</evidence>
<dbReference type="Pfam" id="PF17900">
    <property type="entry name" value="Peptidase_M1_N"/>
    <property type="match status" value="1"/>
</dbReference>
<proteinExistence type="inferred from homology"/>
<evidence type="ECO:0000259" key="13">
    <source>
        <dbReference type="Pfam" id="PF17900"/>
    </source>
</evidence>
<dbReference type="InterPro" id="IPR042097">
    <property type="entry name" value="Aminopeptidase_N-like_N_sf"/>
</dbReference>
<evidence type="ECO:0000256" key="5">
    <source>
        <dbReference type="ARBA" id="ARBA00015611"/>
    </source>
</evidence>
<dbReference type="GO" id="GO:0016020">
    <property type="term" value="C:membrane"/>
    <property type="evidence" value="ECO:0007669"/>
    <property type="project" value="TreeGrafter"/>
</dbReference>
<organism evidence="14 15">
    <name type="scientific">Sporocytophaga myxococcoides</name>
    <dbReference type="NCBI Taxonomy" id="153721"/>
    <lineage>
        <taxon>Bacteria</taxon>
        <taxon>Pseudomonadati</taxon>
        <taxon>Bacteroidota</taxon>
        <taxon>Cytophagia</taxon>
        <taxon>Cytophagales</taxon>
        <taxon>Cytophagaceae</taxon>
        <taxon>Sporocytophaga</taxon>
    </lineage>
</organism>
<dbReference type="SUPFAM" id="SSF63737">
    <property type="entry name" value="Leukotriene A4 hydrolase N-terminal domain"/>
    <property type="match status" value="1"/>
</dbReference>
<dbReference type="InterPro" id="IPR027268">
    <property type="entry name" value="Peptidase_M4/M1_CTD_sf"/>
</dbReference>
<dbReference type="GO" id="GO:0042277">
    <property type="term" value="F:peptide binding"/>
    <property type="evidence" value="ECO:0007669"/>
    <property type="project" value="TreeGrafter"/>
</dbReference>
<dbReference type="GO" id="GO:0005737">
    <property type="term" value="C:cytoplasm"/>
    <property type="evidence" value="ECO:0007669"/>
    <property type="project" value="TreeGrafter"/>
</dbReference>
<dbReference type="InterPro" id="IPR016024">
    <property type="entry name" value="ARM-type_fold"/>
</dbReference>
<dbReference type="InterPro" id="IPR001930">
    <property type="entry name" value="Peptidase_M1"/>
</dbReference>
<dbReference type="eggNOG" id="COG0308">
    <property type="taxonomic scope" value="Bacteria"/>
</dbReference>
<evidence type="ECO:0000256" key="8">
    <source>
        <dbReference type="ARBA" id="ARBA00022723"/>
    </source>
</evidence>
<dbReference type="Gene3D" id="1.10.390.10">
    <property type="entry name" value="Neutral Protease Domain 2"/>
    <property type="match status" value="1"/>
</dbReference>
<dbReference type="GO" id="GO:0006508">
    <property type="term" value="P:proteolysis"/>
    <property type="evidence" value="ECO:0007669"/>
    <property type="project" value="UniProtKB-KW"/>
</dbReference>
<dbReference type="GO" id="GO:0043171">
    <property type="term" value="P:peptide catabolic process"/>
    <property type="evidence" value="ECO:0007669"/>
    <property type="project" value="TreeGrafter"/>
</dbReference>
<comment type="similarity">
    <text evidence="3">Belongs to the peptidase M1 family.</text>
</comment>
<dbReference type="PANTHER" id="PTHR11533:SF174">
    <property type="entry name" value="PUROMYCIN-SENSITIVE AMINOPEPTIDASE-RELATED"/>
    <property type="match status" value="1"/>
</dbReference>
<accession>A0A098LLD1</accession>
<dbReference type="Gene3D" id="2.60.40.1730">
    <property type="entry name" value="tricorn interacting facor f3 domain"/>
    <property type="match status" value="1"/>
</dbReference>
<evidence type="ECO:0000256" key="2">
    <source>
        <dbReference type="ARBA" id="ARBA00001947"/>
    </source>
</evidence>
<evidence type="ECO:0000256" key="4">
    <source>
        <dbReference type="ARBA" id="ARBA00012564"/>
    </source>
</evidence>
<dbReference type="Pfam" id="PF01433">
    <property type="entry name" value="Peptidase_M1"/>
    <property type="match status" value="1"/>
</dbReference>
<keyword evidence="8" id="KW-0479">Metal-binding</keyword>
<dbReference type="GO" id="GO:0070006">
    <property type="term" value="F:metalloaminopeptidase activity"/>
    <property type="evidence" value="ECO:0007669"/>
    <property type="project" value="TreeGrafter"/>
</dbReference>
<keyword evidence="9" id="KW-0378">Hydrolase</keyword>
<dbReference type="InterPro" id="IPR050344">
    <property type="entry name" value="Peptidase_M1_aminopeptidases"/>
</dbReference>
<evidence type="ECO:0000256" key="3">
    <source>
        <dbReference type="ARBA" id="ARBA00010136"/>
    </source>
</evidence>
<keyword evidence="6 14" id="KW-0031">Aminopeptidase</keyword>
<dbReference type="STRING" id="153721.MYP_4163"/>
<feature type="domain" description="Aminopeptidase N-like N-terminal" evidence="13">
    <location>
        <begin position="64"/>
        <end position="252"/>
    </location>
</feature>
<dbReference type="eggNOG" id="COG1413">
    <property type="taxonomic scope" value="Bacteria"/>
</dbReference>
<dbReference type="GO" id="GO:0005615">
    <property type="term" value="C:extracellular space"/>
    <property type="evidence" value="ECO:0007669"/>
    <property type="project" value="TreeGrafter"/>
</dbReference>
<dbReference type="AlphaFoldDB" id="A0A098LLD1"/>
<dbReference type="EMBL" id="BBLT01000010">
    <property type="protein sequence ID" value="GAL86933.1"/>
    <property type="molecule type" value="Genomic_DNA"/>
</dbReference>
<dbReference type="OrthoDB" id="100605at2"/>